<name>A0AAV4HY00_9GAST</name>
<dbReference type="AlphaFoldDB" id="A0AAV4HY00"/>
<keyword evidence="3" id="KW-1185">Reference proteome</keyword>
<reference evidence="2 3" key="1">
    <citation type="journal article" date="2021" name="Elife">
        <title>Chloroplast acquisition without the gene transfer in kleptoplastic sea slugs, Plakobranchus ocellatus.</title>
        <authorList>
            <person name="Maeda T."/>
            <person name="Takahashi S."/>
            <person name="Yoshida T."/>
            <person name="Shimamura S."/>
            <person name="Takaki Y."/>
            <person name="Nagai Y."/>
            <person name="Toyoda A."/>
            <person name="Suzuki Y."/>
            <person name="Arimoto A."/>
            <person name="Ishii H."/>
            <person name="Satoh N."/>
            <person name="Nishiyama T."/>
            <person name="Hasebe M."/>
            <person name="Maruyama T."/>
            <person name="Minagawa J."/>
            <person name="Obokata J."/>
            <person name="Shigenobu S."/>
        </authorList>
    </citation>
    <scope>NUCLEOTIDE SEQUENCE [LARGE SCALE GENOMIC DNA]</scope>
</reference>
<protein>
    <submittedName>
        <fullName evidence="2">Uncharacterized protein</fullName>
    </submittedName>
</protein>
<evidence type="ECO:0000256" key="1">
    <source>
        <dbReference type="SAM" id="SignalP"/>
    </source>
</evidence>
<dbReference type="Proteomes" id="UP000762676">
    <property type="component" value="Unassembled WGS sequence"/>
</dbReference>
<accession>A0AAV4HY00</accession>
<organism evidence="2 3">
    <name type="scientific">Elysia marginata</name>
    <dbReference type="NCBI Taxonomy" id="1093978"/>
    <lineage>
        <taxon>Eukaryota</taxon>
        <taxon>Metazoa</taxon>
        <taxon>Spiralia</taxon>
        <taxon>Lophotrochozoa</taxon>
        <taxon>Mollusca</taxon>
        <taxon>Gastropoda</taxon>
        <taxon>Heterobranchia</taxon>
        <taxon>Euthyneura</taxon>
        <taxon>Panpulmonata</taxon>
        <taxon>Sacoglossa</taxon>
        <taxon>Placobranchoidea</taxon>
        <taxon>Plakobranchidae</taxon>
        <taxon>Elysia</taxon>
    </lineage>
</organism>
<feature type="chain" id="PRO_5043405470" evidence="1">
    <location>
        <begin position="26"/>
        <end position="100"/>
    </location>
</feature>
<evidence type="ECO:0000313" key="3">
    <source>
        <dbReference type="Proteomes" id="UP000762676"/>
    </source>
</evidence>
<dbReference type="EMBL" id="BMAT01012964">
    <property type="protein sequence ID" value="GFS02822.1"/>
    <property type="molecule type" value="Genomic_DNA"/>
</dbReference>
<gene>
    <name evidence="2" type="ORF">ElyMa_006454200</name>
</gene>
<feature type="signal peptide" evidence="1">
    <location>
        <begin position="1"/>
        <end position="25"/>
    </location>
</feature>
<evidence type="ECO:0000313" key="2">
    <source>
        <dbReference type="EMBL" id="GFS02822.1"/>
    </source>
</evidence>
<comment type="caution">
    <text evidence="2">The sequence shown here is derived from an EMBL/GenBank/DDBJ whole genome shotgun (WGS) entry which is preliminary data.</text>
</comment>
<proteinExistence type="predicted"/>
<sequence>MFLSSWWLSGLELIRVWVGITVVLGCRDRNSPALRSKHVVKIKSTDHNVTSNISSQSSQSDGQRGPLVGIVNDNKLRAANAWLTNMGGWKGYSVASNNER</sequence>
<keyword evidence="1" id="KW-0732">Signal</keyword>